<name>A0A5C6AP76_9BACT</name>
<dbReference type="OrthoDB" id="289058at2"/>
<proteinExistence type="predicted"/>
<dbReference type="EMBL" id="SJPR01000001">
    <property type="protein sequence ID" value="TWT99973.1"/>
    <property type="molecule type" value="Genomic_DNA"/>
</dbReference>
<comment type="caution">
    <text evidence="1">The sequence shown here is derived from an EMBL/GenBank/DDBJ whole genome shotgun (WGS) entry which is preliminary data.</text>
</comment>
<protein>
    <submittedName>
        <fullName evidence="1">Uncharacterized protein</fullName>
    </submittedName>
</protein>
<accession>A0A5C6AP76</accession>
<dbReference type="Proteomes" id="UP000317421">
    <property type="component" value="Unassembled WGS sequence"/>
</dbReference>
<organism evidence="1 2">
    <name type="scientific">Botrimarina colliarenosi</name>
    <dbReference type="NCBI Taxonomy" id="2528001"/>
    <lineage>
        <taxon>Bacteria</taxon>
        <taxon>Pseudomonadati</taxon>
        <taxon>Planctomycetota</taxon>
        <taxon>Planctomycetia</taxon>
        <taxon>Pirellulales</taxon>
        <taxon>Lacipirellulaceae</taxon>
        <taxon>Botrimarina</taxon>
    </lineage>
</organism>
<reference evidence="1 2" key="1">
    <citation type="submission" date="2019-02" db="EMBL/GenBank/DDBJ databases">
        <title>Deep-cultivation of Planctomycetes and their phenomic and genomic characterization uncovers novel biology.</title>
        <authorList>
            <person name="Wiegand S."/>
            <person name="Jogler M."/>
            <person name="Boedeker C."/>
            <person name="Pinto D."/>
            <person name="Vollmers J."/>
            <person name="Rivas-Marin E."/>
            <person name="Kohn T."/>
            <person name="Peeters S.H."/>
            <person name="Heuer A."/>
            <person name="Rast P."/>
            <person name="Oberbeckmann S."/>
            <person name="Bunk B."/>
            <person name="Jeske O."/>
            <person name="Meyerdierks A."/>
            <person name="Storesund J.E."/>
            <person name="Kallscheuer N."/>
            <person name="Luecker S."/>
            <person name="Lage O.M."/>
            <person name="Pohl T."/>
            <person name="Merkel B.J."/>
            <person name="Hornburger P."/>
            <person name="Mueller R.-W."/>
            <person name="Bruemmer F."/>
            <person name="Labrenz M."/>
            <person name="Spormann A.M."/>
            <person name="Op Den Camp H."/>
            <person name="Overmann J."/>
            <person name="Amann R."/>
            <person name="Jetten M.S.M."/>
            <person name="Mascher T."/>
            <person name="Medema M.H."/>
            <person name="Devos D.P."/>
            <person name="Kaster A.-K."/>
            <person name="Ovreas L."/>
            <person name="Rohde M."/>
            <person name="Galperin M.Y."/>
            <person name="Jogler C."/>
        </authorList>
    </citation>
    <scope>NUCLEOTIDE SEQUENCE [LARGE SCALE GENOMIC DNA]</scope>
    <source>
        <strain evidence="1 2">Pla108</strain>
    </source>
</reference>
<dbReference type="RefSeq" id="WP_146443430.1">
    <property type="nucleotide sequence ID" value="NZ_SJPR01000001.1"/>
</dbReference>
<evidence type="ECO:0000313" key="1">
    <source>
        <dbReference type="EMBL" id="TWT99973.1"/>
    </source>
</evidence>
<dbReference type="AlphaFoldDB" id="A0A5C6AP76"/>
<keyword evidence="2" id="KW-1185">Reference proteome</keyword>
<gene>
    <name evidence="1" type="ORF">Pla108_09170</name>
</gene>
<sequence length="146" mass="15924">MPTPKVVATLPFSAAATLPNRSRSRAARFRSLAALRHGDGPTTLSFADAAAVRQQTEVLGDAYGELLEEATDIARRLGCEVRRRLLGGLGGGSRWRNGRLRIVLDLDASTRRRLEVVAHALRGDHRLARSLMSDELAAYLVPRRAA</sequence>
<evidence type="ECO:0000313" key="2">
    <source>
        <dbReference type="Proteomes" id="UP000317421"/>
    </source>
</evidence>